<feature type="transmembrane region" description="Helical" evidence="7">
    <location>
        <begin position="123"/>
        <end position="140"/>
    </location>
</feature>
<keyword evidence="4 7" id="KW-1133">Transmembrane helix</keyword>
<feature type="region of interest" description="Disordered" evidence="6">
    <location>
        <begin position="1"/>
        <end position="47"/>
    </location>
</feature>
<dbReference type="InterPro" id="IPR020846">
    <property type="entry name" value="MFS_dom"/>
</dbReference>
<dbReference type="SUPFAM" id="SSF103473">
    <property type="entry name" value="MFS general substrate transporter"/>
    <property type="match status" value="1"/>
</dbReference>
<dbReference type="GO" id="GO:0022857">
    <property type="term" value="F:transmembrane transporter activity"/>
    <property type="evidence" value="ECO:0007669"/>
    <property type="project" value="InterPro"/>
</dbReference>
<dbReference type="Pfam" id="PF07690">
    <property type="entry name" value="MFS_1"/>
    <property type="match status" value="1"/>
</dbReference>
<feature type="compositionally biased region" description="Polar residues" evidence="6">
    <location>
        <begin position="1"/>
        <end position="20"/>
    </location>
</feature>
<reference evidence="9" key="1">
    <citation type="submission" date="2021-03" db="EMBL/GenBank/DDBJ databases">
        <title>Evolutionary innovations through gain and loss of genes in the ectomycorrhizal Boletales.</title>
        <authorList>
            <person name="Wu G."/>
            <person name="Miyauchi S."/>
            <person name="Morin E."/>
            <person name="Yang Z.-L."/>
            <person name="Xu J."/>
            <person name="Martin F.M."/>
        </authorList>
    </citation>
    <scope>NUCLEOTIDE SEQUENCE</scope>
    <source>
        <strain evidence="9">BR01</strain>
    </source>
</reference>
<comment type="subcellular location">
    <subcellularLocation>
        <location evidence="1">Membrane</location>
        <topology evidence="1">Multi-pass membrane protein</topology>
    </subcellularLocation>
</comment>
<gene>
    <name evidence="9" type="ORF">JVT61DRAFT_11345</name>
</gene>
<evidence type="ECO:0000256" key="7">
    <source>
        <dbReference type="SAM" id="Phobius"/>
    </source>
</evidence>
<keyword evidence="5 7" id="KW-0472">Membrane</keyword>
<feature type="transmembrane region" description="Helical" evidence="7">
    <location>
        <begin position="404"/>
        <end position="425"/>
    </location>
</feature>
<evidence type="ECO:0000313" key="9">
    <source>
        <dbReference type="EMBL" id="KAG6370554.1"/>
    </source>
</evidence>
<dbReference type="EMBL" id="JAGFBS010000048">
    <property type="protein sequence ID" value="KAG6370554.1"/>
    <property type="molecule type" value="Genomic_DNA"/>
</dbReference>
<dbReference type="InterPro" id="IPR001958">
    <property type="entry name" value="Tet-R_TetA/multi-R_MdtG-like"/>
</dbReference>
<evidence type="ECO:0000259" key="8">
    <source>
        <dbReference type="PROSITE" id="PS50850"/>
    </source>
</evidence>
<feature type="transmembrane region" description="Helical" evidence="7">
    <location>
        <begin position="366"/>
        <end position="384"/>
    </location>
</feature>
<organism evidence="9 10">
    <name type="scientific">Boletus reticuloceps</name>
    <dbReference type="NCBI Taxonomy" id="495285"/>
    <lineage>
        <taxon>Eukaryota</taxon>
        <taxon>Fungi</taxon>
        <taxon>Dikarya</taxon>
        <taxon>Basidiomycota</taxon>
        <taxon>Agaricomycotina</taxon>
        <taxon>Agaricomycetes</taxon>
        <taxon>Agaricomycetidae</taxon>
        <taxon>Boletales</taxon>
        <taxon>Boletineae</taxon>
        <taxon>Boletaceae</taxon>
        <taxon>Boletoideae</taxon>
        <taxon>Boletus</taxon>
    </lineage>
</organism>
<dbReference type="PRINTS" id="PR01035">
    <property type="entry name" value="TCRTETA"/>
</dbReference>
<evidence type="ECO:0000256" key="6">
    <source>
        <dbReference type="SAM" id="MobiDB-lite"/>
    </source>
</evidence>
<evidence type="ECO:0000256" key="3">
    <source>
        <dbReference type="ARBA" id="ARBA00022692"/>
    </source>
</evidence>
<dbReference type="AlphaFoldDB" id="A0A8I2YEL9"/>
<dbReference type="PROSITE" id="PS50850">
    <property type="entry name" value="MFS"/>
    <property type="match status" value="1"/>
</dbReference>
<name>A0A8I2YEL9_9AGAM</name>
<dbReference type="Proteomes" id="UP000683000">
    <property type="component" value="Unassembled WGS sequence"/>
</dbReference>
<protein>
    <submittedName>
        <fullName evidence="9">Major facilitator superfamily domain-containing protein</fullName>
    </submittedName>
</protein>
<evidence type="ECO:0000256" key="5">
    <source>
        <dbReference type="ARBA" id="ARBA00023136"/>
    </source>
</evidence>
<comment type="caution">
    <text evidence="9">The sequence shown here is derived from an EMBL/GenBank/DDBJ whole genome shotgun (WGS) entry which is preliminary data.</text>
</comment>
<dbReference type="PROSITE" id="PS00216">
    <property type="entry name" value="SUGAR_TRANSPORT_1"/>
    <property type="match status" value="1"/>
</dbReference>
<feature type="transmembrane region" description="Helical" evidence="7">
    <location>
        <begin position="332"/>
        <end position="354"/>
    </location>
</feature>
<evidence type="ECO:0000256" key="1">
    <source>
        <dbReference type="ARBA" id="ARBA00004141"/>
    </source>
</evidence>
<dbReference type="InterPro" id="IPR036259">
    <property type="entry name" value="MFS_trans_sf"/>
</dbReference>
<feature type="transmembrane region" description="Helical" evidence="7">
    <location>
        <begin position="293"/>
        <end position="320"/>
    </location>
</feature>
<feature type="transmembrane region" description="Helical" evidence="7">
    <location>
        <begin position="223"/>
        <end position="245"/>
    </location>
</feature>
<dbReference type="InterPro" id="IPR011701">
    <property type="entry name" value="MFS"/>
</dbReference>
<keyword evidence="2" id="KW-0813">Transport</keyword>
<sequence>MAHPTSHTLPKANSNYTNGRDNLGTVDESTRLLPSGDEEARRQRPTPLPKAQLSALFAVRIIDPIAYQQIFPYVNQLLVDLRIAEPERVGFYSGLVESIYSLAQVFSMYQLGKISDVVGRRPVVFTGLLGIAVTTTTFGLSKSFIGIVASRFFGGLVAANEAVIHSTLAEITDDTNQDLAASIYFLAWPIGTIIGPLIGGTLANAATRYPRYFSWSVFVEHPYLPPCIVSAACALGGAGLGYTFIEETLSSKRKGVHADTHASSSSGSQAETDSDEAKPASVIELLSIPAIRALTISGFTLCFLSLAFDVVFTLFCYTSIDAGGLALDPSTIGSALSSAGTVAVLLRFFAMPYILRRFDYAKTYSACMYIWAVAFAFLPFLNVLARAYPPSSSNFIYITGSSAFIWPGLLTLLSLSKIAAIPHTLSMLLVKRHAPSPSSLGQSNGLVQFAMCAGRAAAPVVVNTLFTGVNGMEWIKRREVGWVWAVAMVVVALAGARVAKGITSGSRIG</sequence>
<dbReference type="OrthoDB" id="419616at2759"/>
<proteinExistence type="predicted"/>
<feature type="domain" description="Major facilitator superfamily (MFS) profile" evidence="8">
    <location>
        <begin position="52"/>
        <end position="503"/>
    </location>
</feature>
<feature type="transmembrane region" description="Helical" evidence="7">
    <location>
        <begin position="481"/>
        <end position="499"/>
    </location>
</feature>
<accession>A0A8I2YEL9</accession>
<dbReference type="InterPro" id="IPR005829">
    <property type="entry name" value="Sugar_transporter_CS"/>
</dbReference>
<keyword evidence="3 7" id="KW-0812">Transmembrane</keyword>
<evidence type="ECO:0000256" key="2">
    <source>
        <dbReference type="ARBA" id="ARBA00022448"/>
    </source>
</evidence>
<dbReference type="PANTHER" id="PTHR23504:SF15">
    <property type="entry name" value="MAJOR FACILITATOR SUPERFAMILY (MFS) PROFILE DOMAIN-CONTAINING PROTEIN"/>
    <property type="match status" value="1"/>
</dbReference>
<evidence type="ECO:0000313" key="10">
    <source>
        <dbReference type="Proteomes" id="UP000683000"/>
    </source>
</evidence>
<evidence type="ECO:0000256" key="4">
    <source>
        <dbReference type="ARBA" id="ARBA00022989"/>
    </source>
</evidence>
<dbReference type="PANTHER" id="PTHR23504">
    <property type="entry name" value="MAJOR FACILITATOR SUPERFAMILY DOMAIN-CONTAINING PROTEIN 10"/>
    <property type="match status" value="1"/>
</dbReference>
<keyword evidence="10" id="KW-1185">Reference proteome</keyword>
<feature type="transmembrane region" description="Helical" evidence="7">
    <location>
        <begin position="183"/>
        <end position="203"/>
    </location>
</feature>
<dbReference type="Gene3D" id="1.20.1250.20">
    <property type="entry name" value="MFS general substrate transporter like domains"/>
    <property type="match status" value="1"/>
</dbReference>
<dbReference type="GO" id="GO:0016020">
    <property type="term" value="C:membrane"/>
    <property type="evidence" value="ECO:0007669"/>
    <property type="project" value="UniProtKB-SubCell"/>
</dbReference>